<dbReference type="PANTHER" id="PTHR13793">
    <property type="entry name" value="PHD FINGER PROTEINS"/>
    <property type="match status" value="1"/>
</dbReference>
<feature type="domain" description="PHD-type" evidence="10">
    <location>
        <begin position="211"/>
        <end position="261"/>
    </location>
</feature>
<name>A0A443SVM1_9ACAR</name>
<dbReference type="GO" id="GO:0006357">
    <property type="term" value="P:regulation of transcription by RNA polymerase II"/>
    <property type="evidence" value="ECO:0007669"/>
    <property type="project" value="TreeGrafter"/>
</dbReference>
<comment type="caution">
    <text evidence="12">The sequence shown here is derived from an EMBL/GenBank/DDBJ whole genome shotgun (WGS) entry which is preliminary data.</text>
</comment>
<dbReference type="OrthoDB" id="20839at2759"/>
<evidence type="ECO:0000256" key="1">
    <source>
        <dbReference type="ARBA" id="ARBA00022723"/>
    </source>
</evidence>
<dbReference type="InterPro" id="IPR001965">
    <property type="entry name" value="Znf_PHD"/>
</dbReference>
<dbReference type="InterPro" id="IPR013083">
    <property type="entry name" value="Znf_RING/FYVE/PHD"/>
</dbReference>
<evidence type="ECO:0000256" key="6">
    <source>
        <dbReference type="ARBA" id="ARBA00055261"/>
    </source>
</evidence>
<dbReference type="PROSITE" id="PS51805">
    <property type="entry name" value="EPHD"/>
    <property type="match status" value="1"/>
</dbReference>
<dbReference type="EMBL" id="NCKV01000127">
    <property type="protein sequence ID" value="RWS31571.1"/>
    <property type="molecule type" value="Genomic_DNA"/>
</dbReference>
<dbReference type="SMART" id="SM00249">
    <property type="entry name" value="PHD"/>
    <property type="match status" value="2"/>
</dbReference>
<keyword evidence="4" id="KW-0862">Zinc</keyword>
<evidence type="ECO:0000256" key="5">
    <source>
        <dbReference type="ARBA" id="ARBA00038371"/>
    </source>
</evidence>
<accession>A0A443SVM1</accession>
<evidence type="ECO:0000256" key="4">
    <source>
        <dbReference type="ARBA" id="ARBA00022833"/>
    </source>
</evidence>
<feature type="domain" description="PHD-type" evidence="11">
    <location>
        <begin position="266"/>
        <end position="381"/>
    </location>
</feature>
<evidence type="ECO:0000256" key="8">
    <source>
        <dbReference type="PROSITE-ProRule" id="PRU00146"/>
    </source>
</evidence>
<dbReference type="InterPro" id="IPR011011">
    <property type="entry name" value="Znf_FYVE_PHD"/>
</dbReference>
<dbReference type="InterPro" id="IPR019786">
    <property type="entry name" value="Zinc_finger_PHD-type_CS"/>
</dbReference>
<dbReference type="CDD" id="cd15573">
    <property type="entry name" value="PHD_JADE"/>
    <property type="match status" value="1"/>
</dbReference>
<organism evidence="12 13">
    <name type="scientific">Leptotrombidium deliense</name>
    <dbReference type="NCBI Taxonomy" id="299467"/>
    <lineage>
        <taxon>Eukaryota</taxon>
        <taxon>Metazoa</taxon>
        <taxon>Ecdysozoa</taxon>
        <taxon>Arthropoda</taxon>
        <taxon>Chelicerata</taxon>
        <taxon>Arachnida</taxon>
        <taxon>Acari</taxon>
        <taxon>Acariformes</taxon>
        <taxon>Trombidiformes</taxon>
        <taxon>Prostigmata</taxon>
        <taxon>Anystina</taxon>
        <taxon>Parasitengona</taxon>
        <taxon>Trombiculoidea</taxon>
        <taxon>Trombiculidae</taxon>
        <taxon>Leptotrombidium</taxon>
    </lineage>
</organism>
<evidence type="ECO:0000259" key="11">
    <source>
        <dbReference type="PROSITE" id="PS51805"/>
    </source>
</evidence>
<proteinExistence type="inferred from homology"/>
<feature type="non-terminal residue" evidence="12">
    <location>
        <position position="1"/>
    </location>
</feature>
<feature type="compositionally biased region" description="Polar residues" evidence="9">
    <location>
        <begin position="629"/>
        <end position="661"/>
    </location>
</feature>
<keyword evidence="2" id="KW-0677">Repeat</keyword>
<dbReference type="FunFam" id="3.30.40.10:FF:000004">
    <property type="entry name" value="Jade family PHD finger 2"/>
    <property type="match status" value="1"/>
</dbReference>
<evidence type="ECO:0000313" key="13">
    <source>
        <dbReference type="Proteomes" id="UP000288716"/>
    </source>
</evidence>
<evidence type="ECO:0000256" key="7">
    <source>
        <dbReference type="ARBA" id="ARBA00068706"/>
    </source>
</evidence>
<dbReference type="PANTHER" id="PTHR13793:SF160">
    <property type="entry name" value="PHD FINGER PROTEIN RHINOCEROS"/>
    <property type="match status" value="1"/>
</dbReference>
<dbReference type="Pfam" id="PF13831">
    <property type="entry name" value="PHD_2"/>
    <property type="match status" value="1"/>
</dbReference>
<evidence type="ECO:0000259" key="10">
    <source>
        <dbReference type="PROSITE" id="PS50016"/>
    </source>
</evidence>
<dbReference type="PROSITE" id="PS01359">
    <property type="entry name" value="ZF_PHD_1"/>
    <property type="match status" value="1"/>
</dbReference>
<dbReference type="AlphaFoldDB" id="A0A443SVM1"/>
<evidence type="ECO:0000256" key="3">
    <source>
        <dbReference type="ARBA" id="ARBA00022771"/>
    </source>
</evidence>
<dbReference type="STRING" id="299467.A0A443SVM1"/>
<evidence type="ECO:0000313" key="12">
    <source>
        <dbReference type="EMBL" id="RWS31571.1"/>
    </source>
</evidence>
<protein>
    <recommendedName>
        <fullName evidence="7">PHD finger protein rhinoceros</fullName>
    </recommendedName>
</protein>
<reference evidence="12 13" key="1">
    <citation type="journal article" date="2018" name="Gigascience">
        <title>Genomes of trombidid mites reveal novel predicted allergens and laterally-transferred genes associated with secondary metabolism.</title>
        <authorList>
            <person name="Dong X."/>
            <person name="Chaisiri K."/>
            <person name="Xia D."/>
            <person name="Armstrong S.D."/>
            <person name="Fang Y."/>
            <person name="Donnelly M.J."/>
            <person name="Kadowaki T."/>
            <person name="McGarry J.W."/>
            <person name="Darby A.C."/>
            <person name="Makepeace B.L."/>
        </authorList>
    </citation>
    <scope>NUCLEOTIDE SEQUENCE [LARGE SCALE GENOMIC DNA]</scope>
    <source>
        <strain evidence="12">UoL-UT</strain>
    </source>
</reference>
<dbReference type="GO" id="GO:0008270">
    <property type="term" value="F:zinc ion binding"/>
    <property type="evidence" value="ECO:0007669"/>
    <property type="project" value="UniProtKB-KW"/>
</dbReference>
<evidence type="ECO:0000256" key="9">
    <source>
        <dbReference type="SAM" id="MobiDB-lite"/>
    </source>
</evidence>
<keyword evidence="13" id="KW-1185">Reference proteome</keyword>
<dbReference type="InterPro" id="IPR034732">
    <property type="entry name" value="EPHD"/>
</dbReference>
<keyword evidence="1" id="KW-0479">Metal-binding</keyword>
<dbReference type="PROSITE" id="PS50016">
    <property type="entry name" value="ZF_PHD_2"/>
    <property type="match status" value="1"/>
</dbReference>
<dbReference type="SUPFAM" id="SSF57903">
    <property type="entry name" value="FYVE/PHD zinc finger"/>
    <property type="match status" value="1"/>
</dbReference>
<dbReference type="FunFam" id="3.30.40.10:FF:000030">
    <property type="entry name" value="Protein Jade-1 isoform 1"/>
    <property type="match status" value="1"/>
</dbReference>
<dbReference type="Proteomes" id="UP000288716">
    <property type="component" value="Unassembled WGS sequence"/>
</dbReference>
<comment type="function">
    <text evidence="6">May function as a negative regulator of the EGFR/Ras/MAPK signaling pathway during eye development.</text>
</comment>
<comment type="similarity">
    <text evidence="5">Belongs to the JADE family.</text>
</comment>
<feature type="region of interest" description="Disordered" evidence="9">
    <location>
        <begin position="600"/>
        <end position="661"/>
    </location>
</feature>
<dbReference type="Gene3D" id="3.30.40.10">
    <property type="entry name" value="Zinc/RING finger domain, C3HC4 (zinc finger)"/>
    <property type="match status" value="2"/>
</dbReference>
<dbReference type="InterPro" id="IPR019787">
    <property type="entry name" value="Znf_PHD-finger"/>
</dbReference>
<keyword evidence="3 8" id="KW-0863">Zinc-finger</keyword>
<dbReference type="VEuPathDB" id="VectorBase:LDEU000469"/>
<sequence length="832" mass="94669">KRSRAKLSSIGSEDDEQCSKKAKNEFCSISMIGEASVINKSRIYNYGYRKKPAELFRKDLISCMKLPDSEQLSRDDYLLITDPWKEEWEKGVQVPVNPESLPKAVYKEFRETNPESSYKPPKKLIKVSRIAIICYDIILLFFTLKSDPDADTYVSRYELDLLDVCWLNALKESDDAICISDDVLEDVINEFEHQCANNMKAKQVGIEYDDHIICDVCRSPDAEDGNEMVFCDSCNICVHQACYGIVSIPEGEWLCRPCKEFGSQANVSCALCPNVGGAFKPTTGTSQWAHVSCALWVPEVSIGCVSTMEPITKVKQIPASRWNLICQICNIKKGAPIQCSVKTCKVSYHVTCAFNQKLKMKAIVEEDISGVKLKSYCHKHSEVEDYSDKKDAIESNKTQREIEIATSIQIPEGSGENEFWKYVDINQIHQKFLPILHTKYPNVSMQIHQFYIDLMLQYWKLKRSSNYGSPLIKVVTSASLHEMQMRQRTEILRLRVDLERIRNLSYMLCRREKIKRNWCHTHQNVVEKALSYASGVSLTANLSDVKNAHISEEKTKLAIDIINTDIIYEENECDINKSKLIIRKLNDSLKREKLKKNRPNPYAKFYLAPGRRKSSEEDSPTKPPVNGSFHKSSLHNVNGFTKSQNLPLHNKTLPTNGLSRNMNRLGVNENTFSTSVGSKQSNRVSFNSKSCRLKMEGKQTEPPTPVLTRSSSLIGYKIPKKKRESCDESQTKVNDNKMKTQLLNDVKLQTEPGNHVFDSDRRSAFGGHCVSVGNSSNEVAAGHDQLPQEFHLRLRNTSHYTSAKFRAHSGEEKTLMESAAHDVDMRRHTIVR</sequence>
<dbReference type="InterPro" id="IPR050701">
    <property type="entry name" value="Histone_Mod_Regulator"/>
</dbReference>
<dbReference type="Pfam" id="PF13832">
    <property type="entry name" value="zf-HC5HC2H_2"/>
    <property type="match status" value="1"/>
</dbReference>
<evidence type="ECO:0000256" key="2">
    <source>
        <dbReference type="ARBA" id="ARBA00022737"/>
    </source>
</evidence>
<gene>
    <name evidence="12" type="ORF">B4U80_07654</name>
</gene>